<dbReference type="Proteomes" id="UP000005447">
    <property type="component" value="Unassembled WGS sequence"/>
</dbReference>
<reference evidence="9" key="1">
    <citation type="journal article" date="2011" name="Nature">
        <title>A high-resolution map of human evolutionary constraint using 29 mammals.</title>
        <authorList>
            <person name="Lindblad-Toh K."/>
            <person name="Garber M."/>
            <person name="Zuk O."/>
            <person name="Lin M.F."/>
            <person name="Parker B.J."/>
            <person name="Washietl S."/>
            <person name="Kheradpour P."/>
            <person name="Ernst J."/>
            <person name="Jordan G."/>
            <person name="Mauceli E."/>
            <person name="Ward L.D."/>
            <person name="Lowe C.B."/>
            <person name="Holloway A.K."/>
            <person name="Clamp M."/>
            <person name="Gnerre S."/>
            <person name="Alfoldi J."/>
            <person name="Beal K."/>
            <person name="Chang J."/>
            <person name="Clawson H."/>
            <person name="Cuff J."/>
            <person name="Di Palma F."/>
            <person name="Fitzgerald S."/>
            <person name="Flicek P."/>
            <person name="Guttman M."/>
            <person name="Hubisz M.J."/>
            <person name="Jaffe D.B."/>
            <person name="Jungreis I."/>
            <person name="Kent W.J."/>
            <person name="Kostka D."/>
            <person name="Lara M."/>
            <person name="Martins A.L."/>
            <person name="Massingham T."/>
            <person name="Moltke I."/>
            <person name="Raney B.J."/>
            <person name="Rasmussen M.D."/>
            <person name="Robinson J."/>
            <person name="Stark A."/>
            <person name="Vilella A.J."/>
            <person name="Wen J."/>
            <person name="Xie X."/>
            <person name="Zody M.C."/>
            <person name="Baldwin J."/>
            <person name="Bloom T."/>
            <person name="Chin C.W."/>
            <person name="Heiman D."/>
            <person name="Nicol R."/>
            <person name="Nusbaum C."/>
            <person name="Young S."/>
            <person name="Wilkinson J."/>
            <person name="Worley K.C."/>
            <person name="Kovar C.L."/>
            <person name="Muzny D.M."/>
            <person name="Gibbs R.A."/>
            <person name="Cree A."/>
            <person name="Dihn H.H."/>
            <person name="Fowler G."/>
            <person name="Jhangiani S."/>
            <person name="Joshi V."/>
            <person name="Lee S."/>
            <person name="Lewis L.R."/>
            <person name="Nazareth L.V."/>
            <person name="Okwuonu G."/>
            <person name="Santibanez J."/>
            <person name="Warren W.C."/>
            <person name="Mardis E.R."/>
            <person name="Weinstock G.M."/>
            <person name="Wilson R.K."/>
            <person name="Delehaunty K."/>
            <person name="Dooling D."/>
            <person name="Fronik C."/>
            <person name="Fulton L."/>
            <person name="Fulton B."/>
            <person name="Graves T."/>
            <person name="Minx P."/>
            <person name="Sodergren E."/>
            <person name="Birney E."/>
            <person name="Margulies E.H."/>
            <person name="Herrero J."/>
            <person name="Green E.D."/>
            <person name="Haussler D."/>
            <person name="Siepel A."/>
            <person name="Goldman N."/>
            <person name="Pollard K.S."/>
            <person name="Pedersen J.S."/>
            <person name="Lander E.S."/>
            <person name="Kellis M."/>
        </authorList>
    </citation>
    <scope>NUCLEOTIDE SEQUENCE [LARGE SCALE GENOMIC DNA]</scope>
    <source>
        <strain evidence="9">2N</strain>
    </source>
</reference>
<dbReference type="CDD" id="cd00044">
    <property type="entry name" value="CysPc"/>
    <property type="match status" value="1"/>
</dbReference>
<dbReference type="OMA" id="LFHGRWA"/>
<evidence type="ECO:0000256" key="5">
    <source>
        <dbReference type="PIRSR" id="PIRSR622684-1"/>
    </source>
</evidence>
<dbReference type="PROSITE" id="PS00139">
    <property type="entry name" value="THIOL_PROTEASE_CYS"/>
    <property type="match status" value="1"/>
</dbReference>
<feature type="domain" description="Calpain catalytic" evidence="7">
    <location>
        <begin position="44"/>
        <end position="343"/>
    </location>
</feature>
<evidence type="ECO:0000313" key="8">
    <source>
        <dbReference type="Ensembl" id="ENSCPOP00000017332.2"/>
    </source>
</evidence>
<dbReference type="PROSITE" id="PS50203">
    <property type="entry name" value="CALPAIN_CAT"/>
    <property type="match status" value="1"/>
</dbReference>
<feature type="active site" evidence="5 6">
    <location>
        <position position="261"/>
    </location>
</feature>
<evidence type="ECO:0000256" key="2">
    <source>
        <dbReference type="ARBA" id="ARBA00022670"/>
    </source>
</evidence>
<name>H0W2Y7_CAVPO</name>
<dbReference type="PANTHER" id="PTHR10183">
    <property type="entry name" value="CALPAIN"/>
    <property type="match status" value="1"/>
</dbReference>
<evidence type="ECO:0000256" key="1">
    <source>
        <dbReference type="ARBA" id="ARBA00007623"/>
    </source>
</evidence>
<dbReference type="STRING" id="10141.ENSCPOP00000017332"/>
<dbReference type="VEuPathDB" id="HostDB:ENSCPOG00000024119"/>
<dbReference type="SMART" id="SM00230">
    <property type="entry name" value="CysPc"/>
    <property type="match status" value="1"/>
</dbReference>
<dbReference type="InParanoid" id="H0W2Y7"/>
<reference evidence="8" key="3">
    <citation type="submission" date="2025-09" db="UniProtKB">
        <authorList>
            <consortium name="Ensembl"/>
        </authorList>
    </citation>
    <scope>IDENTIFICATION</scope>
    <source>
        <strain evidence="8">2N</strain>
    </source>
</reference>
<dbReference type="AlphaFoldDB" id="H0W2Y7"/>
<dbReference type="HOGENOM" id="CLU_010982_0_1_1"/>
<protein>
    <recommendedName>
        <fullName evidence="7">Calpain catalytic domain-containing protein</fullName>
    </recommendedName>
</protein>
<keyword evidence="3 6" id="KW-0378">Hydrolase</keyword>
<dbReference type="GO" id="GO:0006508">
    <property type="term" value="P:proteolysis"/>
    <property type="evidence" value="ECO:0007669"/>
    <property type="project" value="UniProtKB-KW"/>
</dbReference>
<reference evidence="8" key="2">
    <citation type="submission" date="2025-08" db="UniProtKB">
        <authorList>
            <consortium name="Ensembl"/>
        </authorList>
    </citation>
    <scope>IDENTIFICATION</scope>
    <source>
        <strain evidence="8">2N</strain>
    </source>
</reference>
<evidence type="ECO:0000313" key="9">
    <source>
        <dbReference type="Proteomes" id="UP000005447"/>
    </source>
</evidence>
<dbReference type="eggNOG" id="KOG0045">
    <property type="taxonomic scope" value="Eukaryota"/>
</dbReference>
<dbReference type="Bgee" id="ENSCPOG00000024119">
    <property type="expression patterns" value="Expressed in hypothalamus and 12 other cell types or tissues"/>
</dbReference>
<organism evidence="8 9">
    <name type="scientific">Cavia porcellus</name>
    <name type="common">Guinea pig</name>
    <dbReference type="NCBI Taxonomy" id="10141"/>
    <lineage>
        <taxon>Eukaryota</taxon>
        <taxon>Metazoa</taxon>
        <taxon>Chordata</taxon>
        <taxon>Craniata</taxon>
        <taxon>Vertebrata</taxon>
        <taxon>Euteleostomi</taxon>
        <taxon>Mammalia</taxon>
        <taxon>Eutheria</taxon>
        <taxon>Euarchontoglires</taxon>
        <taxon>Glires</taxon>
        <taxon>Rodentia</taxon>
        <taxon>Hystricomorpha</taxon>
        <taxon>Caviidae</taxon>
        <taxon>Cavia</taxon>
    </lineage>
</organism>
<proteinExistence type="inferred from homology"/>
<feature type="active site" evidence="5 6">
    <location>
        <position position="104"/>
    </location>
</feature>
<keyword evidence="9" id="KW-1185">Reference proteome</keyword>
<accession>H0W2Y7</accession>
<evidence type="ECO:0000256" key="3">
    <source>
        <dbReference type="ARBA" id="ARBA00022801"/>
    </source>
</evidence>
<dbReference type="InterPro" id="IPR038765">
    <property type="entry name" value="Papain-like_cys_pep_sf"/>
</dbReference>
<dbReference type="EMBL" id="AAKN02018905">
    <property type="status" value="NOT_ANNOTATED_CDS"/>
    <property type="molecule type" value="Genomic_DNA"/>
</dbReference>
<dbReference type="GO" id="GO:0004198">
    <property type="term" value="F:calcium-dependent cysteine-type endopeptidase activity"/>
    <property type="evidence" value="ECO:0007669"/>
    <property type="project" value="InterPro"/>
</dbReference>
<keyword evidence="4 6" id="KW-0788">Thiol protease</keyword>
<dbReference type="PANTHER" id="PTHR10183:SF374">
    <property type="entry name" value="CALPAIN-8"/>
    <property type="match status" value="1"/>
</dbReference>
<dbReference type="InterPro" id="IPR001300">
    <property type="entry name" value="Peptidase_C2_calpain_cat"/>
</dbReference>
<keyword evidence="2 6" id="KW-0645">Protease</keyword>
<sequence length="380" mass="42333">AAQAAGLCRQWATAEGLGSPQNAMKYLGQDFEALRQQCLDSGVLFKDPEFPACPSALGYKDLGPSSPRTQGIIWKRPTELCPSPKFILDGTSRTDVQQGDLGDCWLLAAIASLTLNERLLSRVVPKDQSFQENYAGIFHFQFWQYGEWVEVVVDDRLPTKDGRLLFLHSAEGSEFWSALLEKAYAKLSGSYEALVGGSPVEGFEDFTGGISEFYDLRKPPANLYRLIRKALRSGSLLGCSIDVSSMAEAEAITRHKLVKSHAYSVTGAEEVEVLGHPEQLIRLRNPWGEVEWTGAWSDNAPEWNRIDPRRREELDRKAEDGEFWMSFSDFLAQFSRLEICNLSPDSLSSEEAHKWSLVLFHGRWARGATAGGSQNFPGSS</sequence>
<evidence type="ECO:0000256" key="4">
    <source>
        <dbReference type="ARBA" id="ARBA00022807"/>
    </source>
</evidence>
<dbReference type="Gene3D" id="3.90.70.10">
    <property type="entry name" value="Cysteine proteinases"/>
    <property type="match status" value="1"/>
</dbReference>
<dbReference type="InterPro" id="IPR022684">
    <property type="entry name" value="Calpain_cysteine_protease"/>
</dbReference>
<dbReference type="GO" id="GO:0005737">
    <property type="term" value="C:cytoplasm"/>
    <property type="evidence" value="ECO:0007669"/>
    <property type="project" value="TreeGrafter"/>
</dbReference>
<evidence type="ECO:0000259" key="7">
    <source>
        <dbReference type="PROSITE" id="PS50203"/>
    </source>
</evidence>
<dbReference type="InterPro" id="IPR000169">
    <property type="entry name" value="Pept_cys_AS"/>
</dbReference>
<feature type="active site" evidence="5 6">
    <location>
        <position position="285"/>
    </location>
</feature>
<dbReference type="Pfam" id="PF00648">
    <property type="entry name" value="Peptidase_C2"/>
    <property type="match status" value="1"/>
</dbReference>
<dbReference type="PRINTS" id="PR00704">
    <property type="entry name" value="CALPAIN"/>
</dbReference>
<dbReference type="SUPFAM" id="SSF54001">
    <property type="entry name" value="Cysteine proteinases"/>
    <property type="match status" value="1"/>
</dbReference>
<evidence type="ECO:0000256" key="6">
    <source>
        <dbReference type="PROSITE-ProRule" id="PRU00239"/>
    </source>
</evidence>
<dbReference type="GeneTree" id="ENSGT00940000160090"/>
<dbReference type="Ensembl" id="ENSCPOT00000021291.2">
    <property type="protein sequence ID" value="ENSCPOP00000017332.2"/>
    <property type="gene ID" value="ENSCPOG00000024119.2"/>
</dbReference>
<dbReference type="FunFam" id="3.90.70.10:FF:000001">
    <property type="entry name" value="Calpain-1 catalytic subunit"/>
    <property type="match status" value="1"/>
</dbReference>
<comment type="similarity">
    <text evidence="1">Belongs to the peptidase C2 family.</text>
</comment>